<reference evidence="2 3" key="1">
    <citation type="submission" date="2018-06" db="EMBL/GenBank/DDBJ databases">
        <title>WGS assembly of Brassica rapa FPsc.</title>
        <authorList>
            <person name="Bowman J."/>
            <person name="Kohchi T."/>
            <person name="Yamato K."/>
            <person name="Jenkins J."/>
            <person name="Shu S."/>
            <person name="Ishizaki K."/>
            <person name="Yamaoka S."/>
            <person name="Nishihama R."/>
            <person name="Nakamura Y."/>
            <person name="Berger F."/>
            <person name="Adam C."/>
            <person name="Aki S."/>
            <person name="Althoff F."/>
            <person name="Araki T."/>
            <person name="Arteaga-Vazquez M."/>
            <person name="Balasubrmanian S."/>
            <person name="Bauer D."/>
            <person name="Boehm C."/>
            <person name="Briginshaw L."/>
            <person name="Caballero-Perez J."/>
            <person name="Catarino B."/>
            <person name="Chen F."/>
            <person name="Chiyoda S."/>
            <person name="Chovatia M."/>
            <person name="Davies K."/>
            <person name="Delmans M."/>
            <person name="Demura T."/>
            <person name="Dierschke T."/>
            <person name="Dolan L."/>
            <person name="Dorantes-Acosta A."/>
            <person name="Eklund D."/>
            <person name="Florent S."/>
            <person name="Flores-Sandoval E."/>
            <person name="Fujiyama A."/>
            <person name="Fukuzawa H."/>
            <person name="Galik B."/>
            <person name="Grimanelli D."/>
            <person name="Grimwood J."/>
            <person name="Grossniklaus U."/>
            <person name="Hamada T."/>
            <person name="Haseloff J."/>
            <person name="Hetherington A."/>
            <person name="Higo A."/>
            <person name="Hirakawa Y."/>
            <person name="Hundley H."/>
            <person name="Ikeda Y."/>
            <person name="Inoue K."/>
            <person name="Inoue S."/>
            <person name="Ishida S."/>
            <person name="Jia Q."/>
            <person name="Kakita M."/>
            <person name="Kanazawa T."/>
            <person name="Kawai Y."/>
            <person name="Kawashima T."/>
            <person name="Kennedy M."/>
            <person name="Kinose K."/>
            <person name="Kinoshita T."/>
            <person name="Kohara Y."/>
            <person name="Koide E."/>
            <person name="Komatsu K."/>
            <person name="Kopischke S."/>
            <person name="Kubo M."/>
            <person name="Kyozuka J."/>
            <person name="Lagercrantz U."/>
            <person name="Lin S."/>
            <person name="Lindquist E."/>
            <person name="Lipzen A."/>
            <person name="Lu C."/>
            <person name="Luna E."/>
            <person name="Martienssen R."/>
            <person name="Minamino N."/>
            <person name="Mizutani M."/>
            <person name="Mizutani M."/>
            <person name="Mochizuki N."/>
            <person name="Monte I."/>
            <person name="Mosher R."/>
            <person name="Nagasaki H."/>
            <person name="Nakagami H."/>
            <person name="Naramoto S."/>
            <person name="Nishitani K."/>
            <person name="Ohtani M."/>
            <person name="Okamoto T."/>
            <person name="Okumura M."/>
            <person name="Phillips J."/>
            <person name="Pollak B."/>
            <person name="Reinders A."/>
            <person name="Roevekamp M."/>
            <person name="Sano R."/>
            <person name="Sawa S."/>
            <person name="Schmid M."/>
            <person name="Shirakawa M."/>
            <person name="Solano R."/>
            <person name="Spunde A."/>
            <person name="Suetsugu N."/>
            <person name="Sugano S."/>
            <person name="Sugiyama A."/>
            <person name="Sun R."/>
            <person name="Suzuki Y."/>
            <person name="Takenaka M."/>
            <person name="Takezawa D."/>
            <person name="Tomogane H."/>
            <person name="Tsuzuki M."/>
            <person name="Ueda T."/>
            <person name="Umeda M."/>
            <person name="Ward J."/>
            <person name="Watanabe Y."/>
            <person name="Yazaki K."/>
            <person name="Yokoyama R."/>
            <person name="Yoshitake Y."/>
            <person name="Yotsui I."/>
            <person name="Zachgo S."/>
            <person name="Schmutz J."/>
        </authorList>
    </citation>
    <scope>NUCLEOTIDE SEQUENCE [LARGE SCALE GENOMIC DNA]</scope>
    <source>
        <strain evidence="3">cv. B-3</strain>
    </source>
</reference>
<dbReference type="SUPFAM" id="SSF53098">
    <property type="entry name" value="Ribonuclease H-like"/>
    <property type="match status" value="1"/>
</dbReference>
<dbReference type="EMBL" id="CM010631">
    <property type="protein sequence ID" value="RID65443.1"/>
    <property type="molecule type" value="Genomic_DNA"/>
</dbReference>
<feature type="domain" description="RNase H type-1" evidence="1">
    <location>
        <begin position="2"/>
        <end position="111"/>
    </location>
</feature>
<dbReference type="InterPro" id="IPR052929">
    <property type="entry name" value="RNase_H-like_EbsB-rel"/>
</dbReference>
<dbReference type="AlphaFoldDB" id="A0A397ZS25"/>
<accession>A0A397ZS25</accession>
<dbReference type="GO" id="GO:0003676">
    <property type="term" value="F:nucleic acid binding"/>
    <property type="evidence" value="ECO:0007669"/>
    <property type="project" value="InterPro"/>
</dbReference>
<dbReference type="InterPro" id="IPR002156">
    <property type="entry name" value="RNaseH_domain"/>
</dbReference>
<evidence type="ECO:0000313" key="3">
    <source>
        <dbReference type="Proteomes" id="UP000264353"/>
    </source>
</evidence>
<protein>
    <recommendedName>
        <fullName evidence="1">RNase H type-1 domain-containing protein</fullName>
    </recommendedName>
</protein>
<gene>
    <name evidence="2" type="ORF">BRARA_D00634</name>
</gene>
<evidence type="ECO:0000259" key="1">
    <source>
        <dbReference type="Pfam" id="PF13456"/>
    </source>
</evidence>
<dbReference type="PANTHER" id="PTHR47074:SF49">
    <property type="entry name" value="POLYNUCLEOTIDYL TRANSFERASE, RIBONUCLEASE H-LIKE SUPERFAMILY PROTEIN"/>
    <property type="match status" value="1"/>
</dbReference>
<dbReference type="GO" id="GO:0004523">
    <property type="term" value="F:RNA-DNA hybrid ribonuclease activity"/>
    <property type="evidence" value="ECO:0007669"/>
    <property type="project" value="InterPro"/>
</dbReference>
<dbReference type="Pfam" id="PF13456">
    <property type="entry name" value="RVT_3"/>
    <property type="match status" value="1"/>
</dbReference>
<proteinExistence type="predicted"/>
<dbReference type="PANTHER" id="PTHR47074">
    <property type="entry name" value="BNAC02G40300D PROTEIN"/>
    <property type="match status" value="1"/>
</dbReference>
<dbReference type="InterPro" id="IPR036397">
    <property type="entry name" value="RNaseH_sf"/>
</dbReference>
<dbReference type="Proteomes" id="UP000264353">
    <property type="component" value="Chromosome A4"/>
</dbReference>
<evidence type="ECO:0000313" key="2">
    <source>
        <dbReference type="EMBL" id="RID65443.1"/>
    </source>
</evidence>
<dbReference type="InterPro" id="IPR012337">
    <property type="entry name" value="RNaseH-like_sf"/>
</dbReference>
<sequence length="115" mass="12385">MGGFGWIFKDPYSGSPRSMCSNRSHVGSALIAEALAVKAVLADAALSGLTLVTFWSDSKTLISALSSKDRHIDIQTILHDISVLCQSFVSISFKHIPRLMNCEADSLAKSALYVP</sequence>
<dbReference type="Gene3D" id="3.30.420.10">
    <property type="entry name" value="Ribonuclease H-like superfamily/Ribonuclease H"/>
    <property type="match status" value="1"/>
</dbReference>
<name>A0A397ZS25_BRACM</name>
<dbReference type="CDD" id="cd06222">
    <property type="entry name" value="RNase_H_like"/>
    <property type="match status" value="1"/>
</dbReference>
<organism evidence="2 3">
    <name type="scientific">Brassica campestris</name>
    <name type="common">Field mustard</name>
    <dbReference type="NCBI Taxonomy" id="3711"/>
    <lineage>
        <taxon>Eukaryota</taxon>
        <taxon>Viridiplantae</taxon>
        <taxon>Streptophyta</taxon>
        <taxon>Embryophyta</taxon>
        <taxon>Tracheophyta</taxon>
        <taxon>Spermatophyta</taxon>
        <taxon>Magnoliopsida</taxon>
        <taxon>eudicotyledons</taxon>
        <taxon>Gunneridae</taxon>
        <taxon>Pentapetalae</taxon>
        <taxon>rosids</taxon>
        <taxon>malvids</taxon>
        <taxon>Brassicales</taxon>
        <taxon>Brassicaceae</taxon>
        <taxon>Brassiceae</taxon>
        <taxon>Brassica</taxon>
    </lineage>
</organism>
<dbReference type="InterPro" id="IPR044730">
    <property type="entry name" value="RNase_H-like_dom_plant"/>
</dbReference>